<dbReference type="Proteomes" id="UP000314294">
    <property type="component" value="Unassembled WGS sequence"/>
</dbReference>
<evidence type="ECO:0000313" key="3">
    <source>
        <dbReference type="Proteomes" id="UP000314294"/>
    </source>
</evidence>
<keyword evidence="3" id="KW-1185">Reference proteome</keyword>
<protein>
    <submittedName>
        <fullName evidence="2">Uncharacterized protein</fullName>
    </submittedName>
</protein>
<reference evidence="2 3" key="1">
    <citation type="submission" date="2019-03" db="EMBL/GenBank/DDBJ databases">
        <title>First draft genome of Liparis tanakae, snailfish: a comprehensive survey of snailfish specific genes.</title>
        <authorList>
            <person name="Kim W."/>
            <person name="Song I."/>
            <person name="Jeong J.-H."/>
            <person name="Kim D."/>
            <person name="Kim S."/>
            <person name="Ryu S."/>
            <person name="Song J.Y."/>
            <person name="Lee S.K."/>
        </authorList>
    </citation>
    <scope>NUCLEOTIDE SEQUENCE [LARGE SCALE GENOMIC DNA]</scope>
    <source>
        <tissue evidence="2">Muscle</tissue>
    </source>
</reference>
<evidence type="ECO:0000256" key="1">
    <source>
        <dbReference type="SAM" id="MobiDB-lite"/>
    </source>
</evidence>
<organism evidence="2 3">
    <name type="scientific">Liparis tanakae</name>
    <name type="common">Tanaka's snailfish</name>
    <dbReference type="NCBI Taxonomy" id="230148"/>
    <lineage>
        <taxon>Eukaryota</taxon>
        <taxon>Metazoa</taxon>
        <taxon>Chordata</taxon>
        <taxon>Craniata</taxon>
        <taxon>Vertebrata</taxon>
        <taxon>Euteleostomi</taxon>
        <taxon>Actinopterygii</taxon>
        <taxon>Neopterygii</taxon>
        <taxon>Teleostei</taxon>
        <taxon>Neoteleostei</taxon>
        <taxon>Acanthomorphata</taxon>
        <taxon>Eupercaria</taxon>
        <taxon>Perciformes</taxon>
        <taxon>Cottioidei</taxon>
        <taxon>Cottales</taxon>
        <taxon>Liparidae</taxon>
        <taxon>Liparis</taxon>
    </lineage>
</organism>
<feature type="region of interest" description="Disordered" evidence="1">
    <location>
        <begin position="35"/>
        <end position="67"/>
    </location>
</feature>
<proteinExistence type="predicted"/>
<dbReference type="AlphaFoldDB" id="A0A4Z2F4X5"/>
<name>A0A4Z2F4X5_9TELE</name>
<sequence>MANCWDFVRFTFRNAPLSSRVATHSVAHTLLESRTWQPDADGQTSPPLCSSLKPPPAHWSLSGKHSE</sequence>
<comment type="caution">
    <text evidence="2">The sequence shown here is derived from an EMBL/GenBank/DDBJ whole genome shotgun (WGS) entry which is preliminary data.</text>
</comment>
<evidence type="ECO:0000313" key="2">
    <source>
        <dbReference type="EMBL" id="TNN35801.1"/>
    </source>
</evidence>
<accession>A0A4Z2F4X5</accession>
<gene>
    <name evidence="2" type="ORF">EYF80_054036</name>
</gene>
<dbReference type="EMBL" id="SRLO01001707">
    <property type="protein sequence ID" value="TNN35801.1"/>
    <property type="molecule type" value="Genomic_DNA"/>
</dbReference>